<protein>
    <submittedName>
        <fullName evidence="1">Uncharacterized protein</fullName>
    </submittedName>
</protein>
<gene>
    <name evidence="1" type="ORF">FHP25_25080</name>
</gene>
<sequence>MERTCRCQLEIHRFGWSNWASFYEGLTKAADRLAPGRHVMWTPPDPPDRLAIGFFEYADCEAFERWLMDYVADKDDVELYEAVVDVPEAIAGDVDRVVALREIARSITLNRYQMTGEGVQLAFGFAETLDAESFRRRLEEITLCAADTPTH</sequence>
<dbReference type="AlphaFoldDB" id="A0A5C8PFL5"/>
<keyword evidence="2" id="KW-1185">Reference proteome</keyword>
<proteinExistence type="predicted"/>
<reference evidence="1 2" key="1">
    <citation type="submission" date="2019-06" db="EMBL/GenBank/DDBJ databases">
        <title>New taxonomy in bacterial strain CC-CFT640, isolated from vineyard.</title>
        <authorList>
            <person name="Lin S.-Y."/>
            <person name="Tsai C.-F."/>
            <person name="Young C.-C."/>
        </authorList>
    </citation>
    <scope>NUCLEOTIDE SEQUENCE [LARGE SCALE GENOMIC DNA]</scope>
    <source>
        <strain evidence="1 2">CC-CFT640</strain>
    </source>
</reference>
<organism evidence="1 2">
    <name type="scientific">Vineibacter terrae</name>
    <dbReference type="NCBI Taxonomy" id="2586908"/>
    <lineage>
        <taxon>Bacteria</taxon>
        <taxon>Pseudomonadati</taxon>
        <taxon>Pseudomonadota</taxon>
        <taxon>Alphaproteobacteria</taxon>
        <taxon>Hyphomicrobiales</taxon>
        <taxon>Vineibacter</taxon>
    </lineage>
</organism>
<dbReference type="RefSeq" id="WP_147849732.1">
    <property type="nucleotide sequence ID" value="NZ_VDUZ01000032.1"/>
</dbReference>
<accession>A0A5C8PFL5</accession>
<dbReference type="EMBL" id="VDUZ01000032">
    <property type="protein sequence ID" value="TXL72573.1"/>
    <property type="molecule type" value="Genomic_DNA"/>
</dbReference>
<dbReference type="Proteomes" id="UP000321638">
    <property type="component" value="Unassembled WGS sequence"/>
</dbReference>
<name>A0A5C8PFL5_9HYPH</name>
<comment type="caution">
    <text evidence="1">The sequence shown here is derived from an EMBL/GenBank/DDBJ whole genome shotgun (WGS) entry which is preliminary data.</text>
</comment>
<evidence type="ECO:0000313" key="1">
    <source>
        <dbReference type="EMBL" id="TXL72573.1"/>
    </source>
</evidence>
<evidence type="ECO:0000313" key="2">
    <source>
        <dbReference type="Proteomes" id="UP000321638"/>
    </source>
</evidence>